<dbReference type="AlphaFoldDB" id="A0A495RJ10"/>
<name>A0A495RJ10_9GAMM</name>
<dbReference type="RefSeq" id="WP_121144412.1">
    <property type="nucleotide sequence ID" value="NZ_RBWY01000001.1"/>
</dbReference>
<evidence type="ECO:0000313" key="2">
    <source>
        <dbReference type="Proteomes" id="UP000278542"/>
    </source>
</evidence>
<dbReference type="OrthoDB" id="7057572at2"/>
<comment type="caution">
    <text evidence="1">The sequence shown here is derived from an EMBL/GenBank/DDBJ whole genome shotgun (WGS) entry which is preliminary data.</text>
</comment>
<dbReference type="Proteomes" id="UP000278542">
    <property type="component" value="Unassembled WGS sequence"/>
</dbReference>
<evidence type="ECO:0000313" key="1">
    <source>
        <dbReference type="EMBL" id="RKS87522.1"/>
    </source>
</evidence>
<keyword evidence="2" id="KW-1185">Reference proteome</keyword>
<proteinExistence type="predicted"/>
<accession>A0A495RJ10</accession>
<dbReference type="EMBL" id="RBWY01000001">
    <property type="protein sequence ID" value="RKS87522.1"/>
    <property type="molecule type" value="Genomic_DNA"/>
</dbReference>
<gene>
    <name evidence="1" type="ORF">DES39_0757</name>
</gene>
<protein>
    <submittedName>
        <fullName evidence="1">Uncharacterized protein</fullName>
    </submittedName>
</protein>
<reference evidence="1 2" key="1">
    <citation type="submission" date="2018-10" db="EMBL/GenBank/DDBJ databases">
        <title>Genomic Encyclopedia of Type Strains, Phase IV (KMG-IV): sequencing the most valuable type-strain genomes for metagenomic binning, comparative biology and taxonomic classification.</title>
        <authorList>
            <person name="Goeker M."/>
        </authorList>
    </citation>
    <scope>NUCLEOTIDE SEQUENCE [LARGE SCALE GENOMIC DNA]</scope>
    <source>
        <strain evidence="1 2">DSM 22228</strain>
    </source>
</reference>
<sequence>MGKQIKADSVKLSQSKQHQQRFIDNHKSIIKTRHYLSSLSSLINIGLISTSLVSLPLLSFASLSVTTSQTIQGSAPYFLLDNGTEKLKILTTDELIGFQYIDESGNVVIADKSMDGKVIQVNTSMNQRDLLAVVPIDGKKYSLSEMLTMPDSVLLVSDTDGDAKGADATGFMTATLRANSVKTVVSDTLFDWCKGTYTLEISATADTSGNLQAKTMYGDPYYRDYETNTATYTLQPAGTAPYVCWAQPNLRMGTDQYAGPASQWDPSNGFLLQSLDDPTKNFPTTGFNNAYFYLVLVGTTAKQVIASTTGASGLSGTYTPVGTAGIYAELSAMTANTNLLMVKLKGPDMNSATIPMHSATVFNLQSGTDMVYRFSIDKWFIARAGINGGYKDSANPALNYCTDLGGGGKYKVPSVVGDYTNASIEAGVNGNYQRTIGGGLFAEWGYTANNYTDSGFEVNEYWASESVIGYDDDYQYIVSSVNGSVNYTFYADDKFFRAACVSPL</sequence>
<organism evidence="1 2">
    <name type="scientific">Orbus hercynius</name>
    <dbReference type="NCBI Taxonomy" id="593135"/>
    <lineage>
        <taxon>Bacteria</taxon>
        <taxon>Pseudomonadati</taxon>
        <taxon>Pseudomonadota</taxon>
        <taxon>Gammaproteobacteria</taxon>
        <taxon>Orbales</taxon>
        <taxon>Orbaceae</taxon>
        <taxon>Orbus</taxon>
    </lineage>
</organism>